<evidence type="ECO:0000313" key="5">
    <source>
        <dbReference type="Proteomes" id="UP000663824"/>
    </source>
</evidence>
<evidence type="ECO:0000256" key="1">
    <source>
        <dbReference type="SAM" id="Coils"/>
    </source>
</evidence>
<dbReference type="Proteomes" id="UP000663824">
    <property type="component" value="Unassembled WGS sequence"/>
</dbReference>
<dbReference type="GO" id="GO:0003700">
    <property type="term" value="F:DNA-binding transcription factor activity"/>
    <property type="evidence" value="ECO:0007669"/>
    <property type="project" value="InterPro"/>
</dbReference>
<dbReference type="Pfam" id="PF07716">
    <property type="entry name" value="bZIP_2"/>
    <property type="match status" value="1"/>
</dbReference>
<feature type="region of interest" description="Disordered" evidence="2">
    <location>
        <begin position="1"/>
        <end position="37"/>
    </location>
</feature>
<feature type="compositionally biased region" description="Polar residues" evidence="2">
    <location>
        <begin position="1"/>
        <end position="20"/>
    </location>
</feature>
<evidence type="ECO:0000259" key="3">
    <source>
        <dbReference type="PROSITE" id="PS50217"/>
    </source>
</evidence>
<evidence type="ECO:0000313" key="4">
    <source>
        <dbReference type="EMBL" id="CAF2035825.1"/>
    </source>
</evidence>
<proteinExistence type="predicted"/>
<keyword evidence="1" id="KW-0175">Coiled coil</keyword>
<sequence>MVDNYSSETGALDSLSSPAPTSSTKNDTTKTSHNESKDECKYSIMTIDTNGLKQILSPKSNISSDDKLNFDGCSREKSFKIVAYDPINVNVRQTMVPTLATGRRSKFTKLEGDAAVQREIRRKRNREAARKLKAKREHIEQQLQTDIDKLESKERELLFTIRSLESYKAQLELLCDRNMVFIEERPARITASALKQEHIRQSHQSVLVHNDDVHGKDEKRSPSPQWQLLFSI</sequence>
<dbReference type="InterPro" id="IPR046347">
    <property type="entry name" value="bZIP_sf"/>
</dbReference>
<dbReference type="InterPro" id="IPR004827">
    <property type="entry name" value="bZIP"/>
</dbReference>
<feature type="domain" description="BZIP" evidence="3">
    <location>
        <begin position="115"/>
        <end position="172"/>
    </location>
</feature>
<dbReference type="SUPFAM" id="SSF57959">
    <property type="entry name" value="Leucine zipper domain"/>
    <property type="match status" value="1"/>
</dbReference>
<reference evidence="4" key="1">
    <citation type="submission" date="2021-02" db="EMBL/GenBank/DDBJ databases">
        <authorList>
            <person name="Nowell W R."/>
        </authorList>
    </citation>
    <scope>NUCLEOTIDE SEQUENCE</scope>
</reference>
<dbReference type="Gene3D" id="1.20.5.170">
    <property type="match status" value="1"/>
</dbReference>
<dbReference type="AlphaFoldDB" id="A0A816NKC5"/>
<name>A0A816NKC5_9BILA</name>
<dbReference type="EMBL" id="CAJNRE010004552">
    <property type="protein sequence ID" value="CAF2035825.1"/>
    <property type="molecule type" value="Genomic_DNA"/>
</dbReference>
<dbReference type="PROSITE" id="PS50217">
    <property type="entry name" value="BZIP"/>
    <property type="match status" value="1"/>
</dbReference>
<organism evidence="4 5">
    <name type="scientific">Rotaria magnacalcarata</name>
    <dbReference type="NCBI Taxonomy" id="392030"/>
    <lineage>
        <taxon>Eukaryota</taxon>
        <taxon>Metazoa</taxon>
        <taxon>Spiralia</taxon>
        <taxon>Gnathifera</taxon>
        <taxon>Rotifera</taxon>
        <taxon>Eurotatoria</taxon>
        <taxon>Bdelloidea</taxon>
        <taxon>Philodinida</taxon>
        <taxon>Philodinidae</taxon>
        <taxon>Rotaria</taxon>
    </lineage>
</organism>
<feature type="compositionally biased region" description="Basic and acidic residues" evidence="2">
    <location>
        <begin position="27"/>
        <end position="37"/>
    </location>
</feature>
<gene>
    <name evidence="4" type="ORF">MBJ925_LOCUS10661</name>
</gene>
<protein>
    <recommendedName>
        <fullName evidence="3">BZIP domain-containing protein</fullName>
    </recommendedName>
</protein>
<evidence type="ECO:0000256" key="2">
    <source>
        <dbReference type="SAM" id="MobiDB-lite"/>
    </source>
</evidence>
<comment type="caution">
    <text evidence="4">The sequence shown here is derived from an EMBL/GenBank/DDBJ whole genome shotgun (WGS) entry which is preliminary data.</text>
</comment>
<accession>A0A816NKC5</accession>
<feature type="coiled-coil region" evidence="1">
    <location>
        <begin position="122"/>
        <end position="156"/>
    </location>
</feature>